<evidence type="ECO:0000313" key="2">
    <source>
        <dbReference type="Proteomes" id="UP000287033"/>
    </source>
</evidence>
<gene>
    <name evidence="1" type="ORF">chiPu_0002647</name>
</gene>
<dbReference type="AlphaFoldDB" id="A0A401S1J1"/>
<dbReference type="EMBL" id="BEZZ01000051">
    <property type="protein sequence ID" value="GCC24247.1"/>
    <property type="molecule type" value="Genomic_DNA"/>
</dbReference>
<evidence type="ECO:0000313" key="1">
    <source>
        <dbReference type="EMBL" id="GCC24247.1"/>
    </source>
</evidence>
<keyword evidence="2" id="KW-1185">Reference proteome</keyword>
<accession>A0A401S1J1</accession>
<dbReference type="Proteomes" id="UP000287033">
    <property type="component" value="Unassembled WGS sequence"/>
</dbReference>
<proteinExistence type="predicted"/>
<protein>
    <submittedName>
        <fullName evidence="1">Uncharacterized protein</fullName>
    </submittedName>
</protein>
<sequence>MRAVVSEGPQSAILQVTVLEEATVSLDMEDISQNVIKKNKVEPAATAFLLNETLKGRSLGKARLAIPDIRPGLRTGSAAFHGSKAAMHKDYMKAIQTDEFAIHPYSTFRC</sequence>
<name>A0A401S1J1_CHIPU</name>
<comment type="caution">
    <text evidence="1">The sequence shown here is derived from an EMBL/GenBank/DDBJ whole genome shotgun (WGS) entry which is preliminary data.</text>
</comment>
<reference evidence="1 2" key="1">
    <citation type="journal article" date="2018" name="Nat. Ecol. Evol.">
        <title>Shark genomes provide insights into elasmobranch evolution and the origin of vertebrates.</title>
        <authorList>
            <person name="Hara Y"/>
            <person name="Yamaguchi K"/>
            <person name="Onimaru K"/>
            <person name="Kadota M"/>
            <person name="Koyanagi M"/>
            <person name="Keeley SD"/>
            <person name="Tatsumi K"/>
            <person name="Tanaka K"/>
            <person name="Motone F"/>
            <person name="Kageyama Y"/>
            <person name="Nozu R"/>
            <person name="Adachi N"/>
            <person name="Nishimura O"/>
            <person name="Nakagawa R"/>
            <person name="Tanegashima C"/>
            <person name="Kiyatake I"/>
            <person name="Matsumoto R"/>
            <person name="Murakumo K"/>
            <person name="Nishida K"/>
            <person name="Terakita A"/>
            <person name="Kuratani S"/>
            <person name="Sato K"/>
            <person name="Hyodo S Kuraku.S."/>
        </authorList>
    </citation>
    <scope>NUCLEOTIDE SEQUENCE [LARGE SCALE GENOMIC DNA]</scope>
</reference>
<organism evidence="1 2">
    <name type="scientific">Chiloscyllium punctatum</name>
    <name type="common">Brownbanded bambooshark</name>
    <name type="synonym">Hemiscyllium punctatum</name>
    <dbReference type="NCBI Taxonomy" id="137246"/>
    <lineage>
        <taxon>Eukaryota</taxon>
        <taxon>Metazoa</taxon>
        <taxon>Chordata</taxon>
        <taxon>Craniata</taxon>
        <taxon>Vertebrata</taxon>
        <taxon>Chondrichthyes</taxon>
        <taxon>Elasmobranchii</taxon>
        <taxon>Galeomorphii</taxon>
        <taxon>Galeoidea</taxon>
        <taxon>Orectolobiformes</taxon>
        <taxon>Hemiscylliidae</taxon>
        <taxon>Chiloscyllium</taxon>
    </lineage>
</organism>